<keyword evidence="5" id="KW-1185">Reference proteome</keyword>
<evidence type="ECO:0000313" key="5">
    <source>
        <dbReference type="Proteomes" id="UP000236664"/>
    </source>
</evidence>
<organism evidence="4 5">
    <name type="scientific">Gibberella nygamai</name>
    <name type="common">Bean root rot disease fungus</name>
    <name type="synonym">Fusarium nygamai</name>
    <dbReference type="NCBI Taxonomy" id="42673"/>
    <lineage>
        <taxon>Eukaryota</taxon>
        <taxon>Fungi</taxon>
        <taxon>Dikarya</taxon>
        <taxon>Ascomycota</taxon>
        <taxon>Pezizomycotina</taxon>
        <taxon>Sordariomycetes</taxon>
        <taxon>Hypocreomycetidae</taxon>
        <taxon>Hypocreales</taxon>
        <taxon>Nectriaceae</taxon>
        <taxon>Fusarium</taxon>
        <taxon>Fusarium fujikuroi species complex</taxon>
    </lineage>
</organism>
<dbReference type="Proteomes" id="UP000236664">
    <property type="component" value="Unassembled WGS sequence"/>
</dbReference>
<proteinExistence type="predicted"/>
<dbReference type="PANTHER" id="PTHR43775">
    <property type="entry name" value="FATTY ACID SYNTHASE"/>
    <property type="match status" value="1"/>
</dbReference>
<dbReference type="OrthoDB" id="5397531at2759"/>
<dbReference type="Pfam" id="PF00109">
    <property type="entry name" value="ketoacyl-synt"/>
    <property type="match status" value="1"/>
</dbReference>
<dbReference type="PANTHER" id="PTHR43775:SF29">
    <property type="entry name" value="ASPERFURANONE POLYKETIDE SYNTHASE AFOG-RELATED"/>
    <property type="match status" value="1"/>
</dbReference>
<evidence type="ECO:0000256" key="1">
    <source>
        <dbReference type="ARBA" id="ARBA00022450"/>
    </source>
</evidence>
<dbReference type="EMBL" id="MTQA01000312">
    <property type="protein sequence ID" value="PNP61169.1"/>
    <property type="molecule type" value="Genomic_DNA"/>
</dbReference>
<comment type="caution">
    <text evidence="4">The sequence shown here is derived from an EMBL/GenBank/DDBJ whole genome shotgun (WGS) entry which is preliminary data.</text>
</comment>
<accession>A0A2K0UTT0</accession>
<dbReference type="AlphaFoldDB" id="A0A2K0UTT0"/>
<dbReference type="InterPro" id="IPR014030">
    <property type="entry name" value="Ketoacyl_synth_N"/>
</dbReference>
<sequence length="94" mass="10379">MLVYAEDLGKNGNTTPGPLVQAVLQQDKSMPIAIVAMACRLPGEATNPDKLWELCAEKKAAWSEVLKERMNIDAFWHPDAERGGNVRALLPITY</sequence>
<keyword evidence="2" id="KW-0597">Phosphoprotein</keyword>
<dbReference type="GO" id="GO:0004312">
    <property type="term" value="F:fatty acid synthase activity"/>
    <property type="evidence" value="ECO:0007669"/>
    <property type="project" value="TreeGrafter"/>
</dbReference>
<gene>
    <name evidence="4" type="ORF">FNYG_14086</name>
</gene>
<name>A0A2K0UTT0_GIBNY</name>
<protein>
    <recommendedName>
        <fullName evidence="3">Beta-ketoacyl synthase-like N-terminal domain-containing protein</fullName>
    </recommendedName>
</protein>
<dbReference type="GO" id="GO:0006633">
    <property type="term" value="P:fatty acid biosynthetic process"/>
    <property type="evidence" value="ECO:0007669"/>
    <property type="project" value="TreeGrafter"/>
</dbReference>
<feature type="domain" description="Beta-ketoacyl synthase-like N-terminal" evidence="3">
    <location>
        <begin position="31"/>
        <end position="87"/>
    </location>
</feature>
<dbReference type="GO" id="GO:0044550">
    <property type="term" value="P:secondary metabolite biosynthetic process"/>
    <property type="evidence" value="ECO:0007669"/>
    <property type="project" value="TreeGrafter"/>
</dbReference>
<keyword evidence="1" id="KW-0596">Phosphopantetheine</keyword>
<dbReference type="InterPro" id="IPR016039">
    <property type="entry name" value="Thiolase-like"/>
</dbReference>
<reference evidence="4 5" key="1">
    <citation type="submission" date="2017-06" db="EMBL/GenBank/DDBJ databases">
        <title>Genome of Fusarium nygamai isolate CS10214.</title>
        <authorList>
            <person name="Gardiner D.M."/>
            <person name="Obanor F."/>
            <person name="Kazan K."/>
        </authorList>
    </citation>
    <scope>NUCLEOTIDE SEQUENCE [LARGE SCALE GENOMIC DNA]</scope>
    <source>
        <strain evidence="4 5">CS10214</strain>
    </source>
</reference>
<evidence type="ECO:0000313" key="4">
    <source>
        <dbReference type="EMBL" id="PNP61169.1"/>
    </source>
</evidence>
<evidence type="ECO:0000256" key="2">
    <source>
        <dbReference type="ARBA" id="ARBA00022553"/>
    </source>
</evidence>
<dbReference type="Gene3D" id="3.40.47.10">
    <property type="match status" value="1"/>
</dbReference>
<dbReference type="InterPro" id="IPR050091">
    <property type="entry name" value="PKS_NRPS_Biosynth_Enz"/>
</dbReference>
<dbReference type="STRING" id="42673.A0A2K0UTT0"/>
<dbReference type="SUPFAM" id="SSF53901">
    <property type="entry name" value="Thiolase-like"/>
    <property type="match status" value="1"/>
</dbReference>
<evidence type="ECO:0000259" key="3">
    <source>
        <dbReference type="Pfam" id="PF00109"/>
    </source>
</evidence>